<sequence>MKKHIPTIAALLMMFVFGYVCPTWSTVTPVGLKVLGAFIGWLILVIAGKGMVIASCLAFFAFALSGYQTPAELLAAGFGSTGLLQFLYAFLLTGAFTRSGAGEVIVRWALSRKALNGRPMLFMLVWWTAMTILGALTTNVVACMMLGFSLIASIAKVVGYDIKDSWCRFMIAGTVLVGGTAGVLIPFQGVPTMSLTVFDKYAEQTGLLVDRGAYVTAVVMSSVLLILCFTFLARKVLRLDVTPLKRLNVADIVEGHTVKLSRKQVIITVIMLVSYLYPVFLMPLDKASAAYTLLNDRIGQTMFMGLAVAALALIGEKGEPYYDLEKNIGSDVMWGAIAAYALVTVAAGAVASDAAGIKDWLLLILTDAVSSMPLALVILFFALVSTFLTQVFSNMATIIIVSSIIAPMMTIFAAKGFNVSVIPAFILQGGMSAIATAGGSGFAAMMLAQPSFKGDGAAWALKKGSIMLLMLVACTFVTTMVLGYIF</sequence>
<feature type="transmembrane region" description="Helical" evidence="1">
    <location>
        <begin position="334"/>
        <end position="354"/>
    </location>
</feature>
<feature type="transmembrane region" description="Helical" evidence="1">
    <location>
        <begin position="420"/>
        <end position="445"/>
    </location>
</feature>
<feature type="transmembrane region" description="Helical" evidence="1">
    <location>
        <begin position="360"/>
        <end position="384"/>
    </location>
</feature>
<organism evidence="2 3">
    <name type="scientific">Vescimonas fastidiosa</name>
    <dbReference type="NCBI Taxonomy" id="2714353"/>
    <lineage>
        <taxon>Bacteria</taxon>
        <taxon>Bacillati</taxon>
        <taxon>Bacillota</taxon>
        <taxon>Clostridia</taxon>
        <taxon>Eubacteriales</taxon>
        <taxon>Oscillospiraceae</taxon>
        <taxon>Vescimonas</taxon>
    </lineage>
</organism>
<feature type="transmembrane region" description="Helical" evidence="1">
    <location>
        <begin position="213"/>
        <end position="233"/>
    </location>
</feature>
<evidence type="ECO:0000256" key="1">
    <source>
        <dbReference type="SAM" id="Phobius"/>
    </source>
</evidence>
<feature type="transmembrane region" description="Helical" evidence="1">
    <location>
        <begin position="124"/>
        <end position="154"/>
    </location>
</feature>
<feature type="transmembrane region" description="Helical" evidence="1">
    <location>
        <begin position="297"/>
        <end position="314"/>
    </location>
</feature>
<dbReference type="EMBL" id="AP023415">
    <property type="protein sequence ID" value="BCK78276.1"/>
    <property type="molecule type" value="Genomic_DNA"/>
</dbReference>
<keyword evidence="1" id="KW-1133">Transmembrane helix</keyword>
<evidence type="ECO:0000313" key="3">
    <source>
        <dbReference type="Proteomes" id="UP000681343"/>
    </source>
</evidence>
<reference evidence="2" key="1">
    <citation type="submission" date="2020-09" db="EMBL/GenBank/DDBJ databases">
        <title>New species isolated from human feces.</title>
        <authorList>
            <person name="Kitahara M."/>
            <person name="Shigeno Y."/>
            <person name="Shime M."/>
            <person name="Matsumoto Y."/>
            <person name="Nakamura S."/>
            <person name="Motooka D."/>
            <person name="Fukuoka S."/>
            <person name="Nishikawa H."/>
            <person name="Benno Y."/>
        </authorList>
    </citation>
    <scope>NUCLEOTIDE SEQUENCE</scope>
    <source>
        <strain evidence="2">MM35</strain>
    </source>
</reference>
<keyword evidence="1" id="KW-0472">Membrane</keyword>
<evidence type="ECO:0000313" key="2">
    <source>
        <dbReference type="EMBL" id="BCK78276.1"/>
    </source>
</evidence>
<dbReference type="GO" id="GO:0016020">
    <property type="term" value="C:membrane"/>
    <property type="evidence" value="ECO:0007669"/>
    <property type="project" value="UniProtKB-SubCell"/>
</dbReference>
<feature type="transmembrane region" description="Helical" evidence="1">
    <location>
        <begin position="265"/>
        <end position="285"/>
    </location>
</feature>
<keyword evidence="1" id="KW-0812">Transmembrane</keyword>
<feature type="transmembrane region" description="Helical" evidence="1">
    <location>
        <begin position="391"/>
        <end position="414"/>
    </location>
</feature>
<dbReference type="GO" id="GO:0055085">
    <property type="term" value="P:transmembrane transport"/>
    <property type="evidence" value="ECO:0007669"/>
    <property type="project" value="InterPro"/>
</dbReference>
<feature type="transmembrane region" description="Helical" evidence="1">
    <location>
        <begin position="466"/>
        <end position="485"/>
    </location>
</feature>
<accession>A0A810PX52</accession>
<protein>
    <submittedName>
        <fullName evidence="2">Citrate transporter</fullName>
    </submittedName>
</protein>
<dbReference type="KEGG" id="vfa:MM35RIKEN_04680"/>
<keyword evidence="3" id="KW-1185">Reference proteome</keyword>
<name>A0A810PX52_9FIRM</name>
<proteinExistence type="predicted"/>
<feature type="transmembrane region" description="Helical" evidence="1">
    <location>
        <begin position="166"/>
        <end position="187"/>
    </location>
</feature>
<gene>
    <name evidence="2" type="ORF">MM35RIKEN_04680</name>
</gene>
<feature type="transmembrane region" description="Helical" evidence="1">
    <location>
        <begin position="35"/>
        <end position="61"/>
    </location>
</feature>
<feature type="transmembrane region" description="Helical" evidence="1">
    <location>
        <begin position="73"/>
        <end position="91"/>
    </location>
</feature>
<dbReference type="Proteomes" id="UP000681343">
    <property type="component" value="Chromosome"/>
</dbReference>
<dbReference type="RefSeq" id="WP_212818926.1">
    <property type="nucleotide sequence ID" value="NZ_AP023415.1"/>
</dbReference>
<dbReference type="AlphaFoldDB" id="A0A810PX52"/>